<protein>
    <submittedName>
        <fullName evidence="5">Abc transporteratp-binding protein</fullName>
    </submittedName>
</protein>
<dbReference type="PANTHER" id="PTHR42939:SF3">
    <property type="entry name" value="ABC TRANSPORTER ATP-BINDING COMPONENT"/>
    <property type="match status" value="1"/>
</dbReference>
<sequence>MTNDSLLAVSHLTKHYPQFTLQDVSFTIAPGTIMGMIGVNGAGKSTTLKSIAGLVNPTSGTIQLAGAENLAVMLGETVYYPEKKLAAITKTTRQFYSQWDEDQYRYYLRFFNLDDQKKVKELSTGMQIKYQLAVTMSHHASMLILDEPTSGIDPVSRDAIRQVFRHYVADGRHSILFSTHITTDLAAIADTITYIHAGTVLYSAAKADFIDHFRREFSLGVDAPLNFDDIMIKIERKDSDDSAIPA</sequence>
<evidence type="ECO:0000256" key="3">
    <source>
        <dbReference type="ARBA" id="ARBA00022840"/>
    </source>
</evidence>
<dbReference type="InterPro" id="IPR003439">
    <property type="entry name" value="ABC_transporter-like_ATP-bd"/>
</dbReference>
<dbReference type="AlphaFoldDB" id="A0A0R1MW16"/>
<dbReference type="GO" id="GO:0005524">
    <property type="term" value="F:ATP binding"/>
    <property type="evidence" value="ECO:0007669"/>
    <property type="project" value="UniProtKB-KW"/>
</dbReference>
<dbReference type="PROSITE" id="PS50893">
    <property type="entry name" value="ABC_TRANSPORTER_2"/>
    <property type="match status" value="1"/>
</dbReference>
<dbReference type="InterPro" id="IPR051782">
    <property type="entry name" value="ABC_Transporter_VariousFunc"/>
</dbReference>
<dbReference type="SMART" id="SM00382">
    <property type="entry name" value="AAA"/>
    <property type="match status" value="1"/>
</dbReference>
<accession>A0A0R1MW16</accession>
<evidence type="ECO:0000313" key="5">
    <source>
        <dbReference type="EMBL" id="KRL12391.1"/>
    </source>
</evidence>
<organism evidence="5 6">
    <name type="scientific">Schleiferilactobacillus perolens DSM 12744</name>
    <dbReference type="NCBI Taxonomy" id="1423792"/>
    <lineage>
        <taxon>Bacteria</taxon>
        <taxon>Bacillati</taxon>
        <taxon>Bacillota</taxon>
        <taxon>Bacilli</taxon>
        <taxon>Lactobacillales</taxon>
        <taxon>Lactobacillaceae</taxon>
        <taxon>Schleiferilactobacillus</taxon>
    </lineage>
</organism>
<proteinExistence type="predicted"/>
<keyword evidence="2" id="KW-0547">Nucleotide-binding</keyword>
<dbReference type="InterPro" id="IPR027417">
    <property type="entry name" value="P-loop_NTPase"/>
</dbReference>
<feature type="domain" description="ABC transporter" evidence="4">
    <location>
        <begin position="1"/>
        <end position="222"/>
    </location>
</feature>
<comment type="caution">
    <text evidence="5">The sequence shown here is derived from an EMBL/GenBank/DDBJ whole genome shotgun (WGS) entry which is preliminary data.</text>
</comment>
<name>A0A0R1MW16_9LACO</name>
<gene>
    <name evidence="5" type="ORF">FD09_GL002973</name>
</gene>
<dbReference type="Pfam" id="PF00005">
    <property type="entry name" value="ABC_tran"/>
    <property type="match status" value="1"/>
</dbReference>
<dbReference type="PATRIC" id="fig|1423792.3.peg.3056"/>
<keyword evidence="1" id="KW-0813">Transport</keyword>
<dbReference type="PANTHER" id="PTHR42939">
    <property type="entry name" value="ABC TRANSPORTER ATP-BINDING PROTEIN ALBC-RELATED"/>
    <property type="match status" value="1"/>
</dbReference>
<dbReference type="SUPFAM" id="SSF52540">
    <property type="entry name" value="P-loop containing nucleoside triphosphate hydrolases"/>
    <property type="match status" value="1"/>
</dbReference>
<dbReference type="InterPro" id="IPR003593">
    <property type="entry name" value="AAA+_ATPase"/>
</dbReference>
<dbReference type="EMBL" id="AZEC01000008">
    <property type="protein sequence ID" value="KRL12391.1"/>
    <property type="molecule type" value="Genomic_DNA"/>
</dbReference>
<dbReference type="CDD" id="cd03230">
    <property type="entry name" value="ABC_DR_subfamily_A"/>
    <property type="match status" value="1"/>
</dbReference>
<keyword evidence="3 5" id="KW-0067">ATP-binding</keyword>
<evidence type="ECO:0000259" key="4">
    <source>
        <dbReference type="PROSITE" id="PS50893"/>
    </source>
</evidence>
<reference evidence="5 6" key="1">
    <citation type="journal article" date="2015" name="Genome Announc.">
        <title>Expanding the biotechnology potential of lactobacilli through comparative genomics of 213 strains and associated genera.</title>
        <authorList>
            <person name="Sun Z."/>
            <person name="Harris H.M."/>
            <person name="McCann A."/>
            <person name="Guo C."/>
            <person name="Argimon S."/>
            <person name="Zhang W."/>
            <person name="Yang X."/>
            <person name="Jeffery I.B."/>
            <person name="Cooney J.C."/>
            <person name="Kagawa T.F."/>
            <person name="Liu W."/>
            <person name="Song Y."/>
            <person name="Salvetti E."/>
            <person name="Wrobel A."/>
            <person name="Rasinkangas P."/>
            <person name="Parkhill J."/>
            <person name="Rea M.C."/>
            <person name="O'Sullivan O."/>
            <person name="Ritari J."/>
            <person name="Douillard F.P."/>
            <person name="Paul Ross R."/>
            <person name="Yang R."/>
            <person name="Briner A.E."/>
            <person name="Felis G.E."/>
            <person name="de Vos W.M."/>
            <person name="Barrangou R."/>
            <person name="Klaenhammer T.R."/>
            <person name="Caufield P.W."/>
            <person name="Cui Y."/>
            <person name="Zhang H."/>
            <person name="O'Toole P.W."/>
        </authorList>
    </citation>
    <scope>NUCLEOTIDE SEQUENCE [LARGE SCALE GENOMIC DNA]</scope>
    <source>
        <strain evidence="5 6">DSM 12744</strain>
    </source>
</reference>
<dbReference type="Proteomes" id="UP000051330">
    <property type="component" value="Unassembled WGS sequence"/>
</dbReference>
<evidence type="ECO:0000256" key="1">
    <source>
        <dbReference type="ARBA" id="ARBA00022448"/>
    </source>
</evidence>
<evidence type="ECO:0000313" key="6">
    <source>
        <dbReference type="Proteomes" id="UP000051330"/>
    </source>
</evidence>
<dbReference type="Gene3D" id="3.40.50.300">
    <property type="entry name" value="P-loop containing nucleotide triphosphate hydrolases"/>
    <property type="match status" value="1"/>
</dbReference>
<evidence type="ECO:0000256" key="2">
    <source>
        <dbReference type="ARBA" id="ARBA00022741"/>
    </source>
</evidence>
<dbReference type="RefSeq" id="WP_057820771.1">
    <property type="nucleotide sequence ID" value="NZ_AZEC01000008.1"/>
</dbReference>
<dbReference type="OrthoDB" id="9804819at2"/>
<dbReference type="GO" id="GO:0016887">
    <property type="term" value="F:ATP hydrolysis activity"/>
    <property type="evidence" value="ECO:0007669"/>
    <property type="project" value="InterPro"/>
</dbReference>
<keyword evidence="6" id="KW-1185">Reference proteome</keyword>
<dbReference type="STRING" id="1423792.FD09_GL002973"/>